<reference evidence="2" key="1">
    <citation type="journal article" date="2023" name="Mol. Biol. Evol.">
        <title>Third-Generation Sequencing Reveals the Adaptive Role of the Epigenome in Three Deep-Sea Polychaetes.</title>
        <authorList>
            <person name="Perez M."/>
            <person name="Aroh O."/>
            <person name="Sun Y."/>
            <person name="Lan Y."/>
            <person name="Juniper S.K."/>
            <person name="Young C.R."/>
            <person name="Angers B."/>
            <person name="Qian P.Y."/>
        </authorList>
    </citation>
    <scope>NUCLEOTIDE SEQUENCE</scope>
    <source>
        <strain evidence="2">P08H-3</strain>
    </source>
</reference>
<organism evidence="2 3">
    <name type="scientific">Paralvinella palmiformis</name>
    <dbReference type="NCBI Taxonomy" id="53620"/>
    <lineage>
        <taxon>Eukaryota</taxon>
        <taxon>Metazoa</taxon>
        <taxon>Spiralia</taxon>
        <taxon>Lophotrochozoa</taxon>
        <taxon>Annelida</taxon>
        <taxon>Polychaeta</taxon>
        <taxon>Sedentaria</taxon>
        <taxon>Canalipalpata</taxon>
        <taxon>Terebellida</taxon>
        <taxon>Terebelliformia</taxon>
        <taxon>Alvinellidae</taxon>
        <taxon>Paralvinella</taxon>
    </lineage>
</organism>
<dbReference type="PANTHER" id="PTHR45713">
    <property type="entry name" value="FTP DOMAIN-CONTAINING PROTEIN"/>
    <property type="match status" value="1"/>
</dbReference>
<dbReference type="InterPro" id="IPR051941">
    <property type="entry name" value="BG_Antigen-Binding_Lectin"/>
</dbReference>
<dbReference type="PANTHER" id="PTHR45713:SF6">
    <property type="entry name" value="F5_8 TYPE C DOMAIN-CONTAINING PROTEIN"/>
    <property type="match status" value="1"/>
</dbReference>
<dbReference type="InterPro" id="IPR013783">
    <property type="entry name" value="Ig-like_fold"/>
</dbReference>
<dbReference type="SUPFAM" id="SSF49265">
    <property type="entry name" value="Fibronectin type III"/>
    <property type="match status" value="1"/>
</dbReference>
<dbReference type="SUPFAM" id="SSF49785">
    <property type="entry name" value="Galactose-binding domain-like"/>
    <property type="match status" value="1"/>
</dbReference>
<dbReference type="CDD" id="cd00063">
    <property type="entry name" value="FN3"/>
    <property type="match status" value="1"/>
</dbReference>
<dbReference type="EMBL" id="JAODUP010001807">
    <property type="protein sequence ID" value="KAK2139400.1"/>
    <property type="molecule type" value="Genomic_DNA"/>
</dbReference>
<dbReference type="Pfam" id="PF22633">
    <property type="entry name" value="F5_F8_type_C_2"/>
    <property type="match status" value="1"/>
</dbReference>
<name>A0AAD9ISV4_9ANNE</name>
<comment type="caution">
    <text evidence="2">The sequence shown here is derived from an EMBL/GenBank/DDBJ whole genome shotgun (WGS) entry which is preliminary data.</text>
</comment>
<keyword evidence="3" id="KW-1185">Reference proteome</keyword>
<dbReference type="Proteomes" id="UP001208570">
    <property type="component" value="Unassembled WGS sequence"/>
</dbReference>
<feature type="non-terminal residue" evidence="2">
    <location>
        <position position="441"/>
    </location>
</feature>
<dbReference type="Gene3D" id="2.60.40.10">
    <property type="entry name" value="Immunoglobulins"/>
    <property type="match status" value="1"/>
</dbReference>
<dbReference type="InterPro" id="IPR036116">
    <property type="entry name" value="FN3_sf"/>
</dbReference>
<evidence type="ECO:0000313" key="3">
    <source>
        <dbReference type="Proteomes" id="UP001208570"/>
    </source>
</evidence>
<evidence type="ECO:0000313" key="2">
    <source>
        <dbReference type="EMBL" id="KAK2139400.1"/>
    </source>
</evidence>
<feature type="domain" description="Fibronectin type-III" evidence="1">
    <location>
        <begin position="227"/>
        <end position="329"/>
    </location>
</feature>
<dbReference type="InterPro" id="IPR008979">
    <property type="entry name" value="Galactose-bd-like_sf"/>
</dbReference>
<sequence length="441" mass="49332">GYCLYGDDTDCVFKCHCAIDSECDGGICPSGCDEAPLGYNWRGPACQIGNVGLHKSANMTVIGVYSHLYPATAALDGVSPGIISSSCAHPASNKPAEWWTDLGDVYKIYNITIYGRTDGSQERLQQFDLTVYNTSDNEILCGYHHDIINTYSTITCTRPVIGRYVHFKRKGGPDITMTALCEVVIIGHKYIDCSHCPVGVTCNDVTGCTQCHGSYPPNCKQKKPDGTKNTISVKITTNNSIEIEWQHLTGITEILKEYYGYLIQYKDDTTGGSYIEDVRVNYTSSSYWKIENLNSYTDYSIEIKPFRMFDNNKDYGSPYPVLQVKTRCGTPDAPILKSVKAESSEPPQGIKVEYYLLSDLKSSCRILTFAWIEYRLSGTQRWLKEDCDINSTRLTLPPFGEGIFTIFLHLLYNSNCDTVGYNCYFGSILMEIQTANKTNTQ</sequence>
<dbReference type="AlphaFoldDB" id="A0AAD9ISV4"/>
<accession>A0AAD9ISV4</accession>
<gene>
    <name evidence="2" type="ORF">LSH36_1810g00031</name>
</gene>
<dbReference type="Gene3D" id="2.60.120.260">
    <property type="entry name" value="Galactose-binding domain-like"/>
    <property type="match status" value="1"/>
</dbReference>
<evidence type="ECO:0000259" key="1">
    <source>
        <dbReference type="PROSITE" id="PS50853"/>
    </source>
</evidence>
<dbReference type="PROSITE" id="PS50853">
    <property type="entry name" value="FN3"/>
    <property type="match status" value="1"/>
</dbReference>
<proteinExistence type="predicted"/>
<dbReference type="InterPro" id="IPR003961">
    <property type="entry name" value="FN3_dom"/>
</dbReference>
<protein>
    <recommendedName>
        <fullName evidence="1">Fibronectin type-III domain-containing protein</fullName>
    </recommendedName>
</protein>